<gene>
    <name evidence="3" type="ORF">H9931_02670</name>
</gene>
<keyword evidence="1" id="KW-0472">Membrane</keyword>
<dbReference type="Pfam" id="PF08241">
    <property type="entry name" value="Methyltransf_11"/>
    <property type="match status" value="1"/>
</dbReference>
<accession>A0A9D2PS15</accession>
<comment type="caution">
    <text evidence="3">The sequence shown here is derived from an EMBL/GenBank/DDBJ whole genome shotgun (WGS) entry which is preliminary data.</text>
</comment>
<feature type="transmembrane region" description="Helical" evidence="1">
    <location>
        <begin position="46"/>
        <end position="64"/>
    </location>
</feature>
<organism evidence="3 4">
    <name type="scientific">Candidatus Enterocloster excrementigallinarum</name>
    <dbReference type="NCBI Taxonomy" id="2838558"/>
    <lineage>
        <taxon>Bacteria</taxon>
        <taxon>Bacillati</taxon>
        <taxon>Bacillota</taxon>
        <taxon>Clostridia</taxon>
        <taxon>Lachnospirales</taxon>
        <taxon>Lachnospiraceae</taxon>
        <taxon>Enterocloster</taxon>
    </lineage>
</organism>
<dbReference type="GO" id="GO:0032259">
    <property type="term" value="P:methylation"/>
    <property type="evidence" value="ECO:0007669"/>
    <property type="project" value="UniProtKB-KW"/>
</dbReference>
<keyword evidence="1" id="KW-0812">Transmembrane</keyword>
<protein>
    <submittedName>
        <fullName evidence="3">Class I SAM-dependent methyltransferase</fullName>
    </submittedName>
</protein>
<dbReference type="PANTHER" id="PTHR45277:SF1">
    <property type="entry name" value="EXPRESSED PROTEIN"/>
    <property type="match status" value="1"/>
</dbReference>
<dbReference type="AlphaFoldDB" id="A0A9D2PS15"/>
<keyword evidence="1" id="KW-1133">Transmembrane helix</keyword>
<dbReference type="EMBL" id="DWWB01000010">
    <property type="protein sequence ID" value="HJC65611.1"/>
    <property type="molecule type" value="Genomic_DNA"/>
</dbReference>
<dbReference type="Gene3D" id="3.40.50.150">
    <property type="entry name" value="Vaccinia Virus protein VP39"/>
    <property type="match status" value="1"/>
</dbReference>
<dbReference type="SUPFAM" id="SSF53335">
    <property type="entry name" value="S-adenosyl-L-methionine-dependent methyltransferases"/>
    <property type="match status" value="1"/>
</dbReference>
<dbReference type="InterPro" id="IPR013216">
    <property type="entry name" value="Methyltransf_11"/>
</dbReference>
<proteinExistence type="predicted"/>
<evidence type="ECO:0000313" key="4">
    <source>
        <dbReference type="Proteomes" id="UP000823863"/>
    </source>
</evidence>
<name>A0A9D2PS15_9FIRM</name>
<feature type="transmembrane region" description="Helical" evidence="1">
    <location>
        <begin position="21"/>
        <end position="40"/>
    </location>
</feature>
<dbReference type="GO" id="GO:0008757">
    <property type="term" value="F:S-adenosylmethionine-dependent methyltransferase activity"/>
    <property type="evidence" value="ECO:0007669"/>
    <property type="project" value="InterPro"/>
</dbReference>
<dbReference type="InterPro" id="IPR029063">
    <property type="entry name" value="SAM-dependent_MTases_sf"/>
</dbReference>
<evidence type="ECO:0000313" key="3">
    <source>
        <dbReference type="EMBL" id="HJC65611.1"/>
    </source>
</evidence>
<dbReference type="CDD" id="cd02440">
    <property type="entry name" value="AdoMet_MTases"/>
    <property type="match status" value="1"/>
</dbReference>
<dbReference type="PANTHER" id="PTHR45277">
    <property type="entry name" value="EXPRESSED PROTEIN"/>
    <property type="match status" value="1"/>
</dbReference>
<evidence type="ECO:0000256" key="1">
    <source>
        <dbReference type="SAM" id="Phobius"/>
    </source>
</evidence>
<reference evidence="3" key="1">
    <citation type="journal article" date="2021" name="PeerJ">
        <title>Extensive microbial diversity within the chicken gut microbiome revealed by metagenomics and culture.</title>
        <authorList>
            <person name="Gilroy R."/>
            <person name="Ravi A."/>
            <person name="Getino M."/>
            <person name="Pursley I."/>
            <person name="Horton D.L."/>
            <person name="Alikhan N.F."/>
            <person name="Baker D."/>
            <person name="Gharbi K."/>
            <person name="Hall N."/>
            <person name="Watson M."/>
            <person name="Adriaenssens E.M."/>
            <person name="Foster-Nyarko E."/>
            <person name="Jarju S."/>
            <person name="Secka A."/>
            <person name="Antonio M."/>
            <person name="Oren A."/>
            <person name="Chaudhuri R.R."/>
            <person name="La Ragione R."/>
            <person name="Hildebrand F."/>
            <person name="Pallen M.J."/>
        </authorList>
    </citation>
    <scope>NUCLEOTIDE SEQUENCE</scope>
    <source>
        <strain evidence="3">CHK198-12963</strain>
    </source>
</reference>
<sequence>MNHKNTAPDYGNWVPIAMMKGMAAVLFALLALTLVLAWLLPFSFPAILTGILAAVLFLLWLYMLRCRALFDFNRGGLMGRLHQYLIDHLDWDGRGRLLEVGCGSGALINRCAKRFPQAHFTGIDYWGAEWSYAKEQCERNAALEGVSDRVTFQKGDAAHLDFPDQAFDAVISNFVFHEVRSQKDKRLVVREALRVLKKGGSFSFQDLFSQPSLYGDMDGFVRELRREGFREVHYIPFVERQGFVPRYVQAPWMLSGVGLLYGRK</sequence>
<keyword evidence="3" id="KW-0489">Methyltransferase</keyword>
<reference evidence="3" key="2">
    <citation type="submission" date="2021-04" db="EMBL/GenBank/DDBJ databases">
        <authorList>
            <person name="Gilroy R."/>
        </authorList>
    </citation>
    <scope>NUCLEOTIDE SEQUENCE</scope>
    <source>
        <strain evidence="3">CHK198-12963</strain>
    </source>
</reference>
<evidence type="ECO:0000259" key="2">
    <source>
        <dbReference type="Pfam" id="PF08241"/>
    </source>
</evidence>
<keyword evidence="3" id="KW-0808">Transferase</keyword>
<feature type="domain" description="Methyltransferase type 11" evidence="2">
    <location>
        <begin position="98"/>
        <end position="203"/>
    </location>
</feature>
<dbReference type="Proteomes" id="UP000823863">
    <property type="component" value="Unassembled WGS sequence"/>
</dbReference>